<feature type="region of interest" description="Disordered" evidence="21">
    <location>
        <begin position="11"/>
        <end position="45"/>
    </location>
</feature>
<evidence type="ECO:0000256" key="21">
    <source>
        <dbReference type="SAM" id="MobiDB-lite"/>
    </source>
</evidence>
<dbReference type="SUPFAM" id="SSF47954">
    <property type="entry name" value="Cyclin-like"/>
    <property type="match status" value="1"/>
</dbReference>
<dbReference type="GO" id="GO:0005085">
    <property type="term" value="F:guanyl-nucleotide exchange factor activity"/>
    <property type="evidence" value="ECO:0007669"/>
    <property type="project" value="UniProtKB-KW"/>
</dbReference>
<dbReference type="Gene3D" id="1.10.238.10">
    <property type="entry name" value="EF-hand"/>
    <property type="match status" value="1"/>
</dbReference>
<dbReference type="OrthoDB" id="5982823at2759"/>
<comment type="subunit">
    <text evidence="19">Interacts (via GBA motif) with guanine nucleotide-binding protein G(i) alpha subunits GNAI1, GNAI2 and GNAI3 with higher affinity for GNAI1 and GNAI3 than for GNAI2. Preferentially interacts with inactive rather than active GNAI3. Interaction with GNAI3 is inhibited when NUCB1 binds calcium, probably due to a conformational change which renders the GBA motif inaccessible.</text>
</comment>
<organism evidence="23 24">
    <name type="scientific">Muraenolepis orangiensis</name>
    <name type="common">Patagonian moray cod</name>
    <dbReference type="NCBI Taxonomy" id="630683"/>
    <lineage>
        <taxon>Eukaryota</taxon>
        <taxon>Metazoa</taxon>
        <taxon>Chordata</taxon>
        <taxon>Craniata</taxon>
        <taxon>Vertebrata</taxon>
        <taxon>Euteleostomi</taxon>
        <taxon>Actinopterygii</taxon>
        <taxon>Neopterygii</taxon>
        <taxon>Teleostei</taxon>
        <taxon>Neoteleostei</taxon>
        <taxon>Acanthomorphata</taxon>
        <taxon>Zeiogadaria</taxon>
        <taxon>Gadariae</taxon>
        <taxon>Gadiformes</taxon>
        <taxon>Muraenolepidoidei</taxon>
        <taxon>Muraenolepididae</taxon>
        <taxon>Muraenolepis</taxon>
    </lineage>
</organism>
<keyword evidence="17" id="KW-0472">Membrane</keyword>
<feature type="compositionally biased region" description="Acidic residues" evidence="21">
    <location>
        <begin position="11"/>
        <end position="35"/>
    </location>
</feature>
<dbReference type="AlphaFoldDB" id="A0A9Q0E5C0"/>
<dbReference type="GO" id="GO:0005794">
    <property type="term" value="C:Golgi apparatus"/>
    <property type="evidence" value="ECO:0007669"/>
    <property type="project" value="UniProtKB-SubCell"/>
</dbReference>
<keyword evidence="9" id="KW-0344">Guanine-nucleotide releasing factor</keyword>
<dbReference type="GO" id="GO:0005509">
    <property type="term" value="F:calcium ion binding"/>
    <property type="evidence" value="ECO:0007669"/>
    <property type="project" value="InterPro"/>
</dbReference>
<keyword evidence="11" id="KW-0732">Signal</keyword>
<dbReference type="FunFam" id="1.10.238.10:FF:000045">
    <property type="entry name" value="Nucleobindin 2"/>
    <property type="match status" value="1"/>
</dbReference>
<dbReference type="InterPro" id="IPR002048">
    <property type="entry name" value="EF_hand_dom"/>
</dbReference>
<name>A0A9Q0E5C0_9TELE</name>
<dbReference type="Pfam" id="PF00134">
    <property type="entry name" value="Cyclin_N"/>
    <property type="match status" value="1"/>
</dbReference>
<evidence type="ECO:0000256" key="14">
    <source>
        <dbReference type="ARBA" id="ARBA00023034"/>
    </source>
</evidence>
<evidence type="ECO:0000256" key="12">
    <source>
        <dbReference type="ARBA" id="ARBA00022737"/>
    </source>
</evidence>
<dbReference type="InterPro" id="IPR011992">
    <property type="entry name" value="EF-hand-dom_pair"/>
</dbReference>
<dbReference type="GO" id="GO:0005793">
    <property type="term" value="C:endoplasmic reticulum-Golgi intermediate compartment"/>
    <property type="evidence" value="ECO:0007669"/>
    <property type="project" value="TreeGrafter"/>
</dbReference>
<keyword evidence="8" id="KW-0597">Phosphoprotein</keyword>
<keyword evidence="7" id="KW-0964">Secreted</keyword>
<keyword evidence="13" id="KW-0106">Calcium</keyword>
<dbReference type="InterPro" id="IPR018247">
    <property type="entry name" value="EF_Hand_1_Ca_BS"/>
</dbReference>
<keyword evidence="14" id="KW-0333">Golgi apparatus</keyword>
<evidence type="ECO:0000256" key="6">
    <source>
        <dbReference type="ARBA" id="ARBA00022490"/>
    </source>
</evidence>
<evidence type="ECO:0000259" key="22">
    <source>
        <dbReference type="PROSITE" id="PS50222"/>
    </source>
</evidence>
<evidence type="ECO:0000256" key="16">
    <source>
        <dbReference type="ARBA" id="ARBA00023125"/>
    </source>
</evidence>
<dbReference type="Gene3D" id="3.30.420.10">
    <property type="entry name" value="Ribonuclease H-like superfamily/Ribonuclease H"/>
    <property type="match status" value="1"/>
</dbReference>
<accession>A0A9Q0E5C0</accession>
<keyword evidence="12" id="KW-0677">Repeat</keyword>
<comment type="function">
    <text evidence="18">Major calcium-binding protein of the Golgi which may have a role in calcium homeostasis. Acts as a non-receptor guanine nucleotide exchange factor which binds to and activates alpha subunits of guanine nucleotide-binding proteins (G proteins).</text>
</comment>
<dbReference type="InterPro" id="IPR036915">
    <property type="entry name" value="Cyclin-like_sf"/>
</dbReference>
<dbReference type="Pfam" id="PF13499">
    <property type="entry name" value="EF-hand_7"/>
    <property type="match status" value="1"/>
</dbReference>
<dbReference type="Pfam" id="PF13358">
    <property type="entry name" value="DDE_3"/>
    <property type="match status" value="1"/>
</dbReference>
<evidence type="ECO:0000256" key="10">
    <source>
        <dbReference type="ARBA" id="ARBA00022723"/>
    </source>
</evidence>
<evidence type="ECO:0000256" key="18">
    <source>
        <dbReference type="ARBA" id="ARBA00045400"/>
    </source>
</evidence>
<proteinExistence type="inferred from homology"/>
<comment type="subcellular location">
    <subcellularLocation>
        <location evidence="2">Cytoplasm</location>
    </subcellularLocation>
    <subcellularLocation>
        <location evidence="1">Golgi apparatus</location>
        <location evidence="1">cis-Golgi network membrane</location>
        <topology evidence="1">Peripheral membrane protein</topology>
        <orientation evidence="1">Lumenal side</orientation>
    </subcellularLocation>
    <subcellularLocation>
        <location evidence="3">Secreted</location>
    </subcellularLocation>
</comment>
<dbReference type="PANTHER" id="PTHR19237:SF21">
    <property type="entry name" value="NUCLEOBINDIN-1"/>
    <property type="match status" value="1"/>
</dbReference>
<keyword evidence="15" id="KW-0175">Coiled coil</keyword>
<dbReference type="PROSITE" id="PS00018">
    <property type="entry name" value="EF_HAND_1"/>
    <property type="match status" value="2"/>
</dbReference>
<dbReference type="InterPro" id="IPR040250">
    <property type="entry name" value="Nucleobindin"/>
</dbReference>
<evidence type="ECO:0000256" key="1">
    <source>
        <dbReference type="ARBA" id="ARBA00004306"/>
    </source>
</evidence>
<evidence type="ECO:0000256" key="17">
    <source>
        <dbReference type="ARBA" id="ARBA00023136"/>
    </source>
</evidence>
<dbReference type="Pfam" id="PF25434">
    <property type="entry name" value="NUCB1_N"/>
    <property type="match status" value="1"/>
</dbReference>
<evidence type="ECO:0000256" key="3">
    <source>
        <dbReference type="ARBA" id="ARBA00004613"/>
    </source>
</evidence>
<dbReference type="PANTHER" id="PTHR19237">
    <property type="entry name" value="NUCLEOBINDIN"/>
    <property type="match status" value="1"/>
</dbReference>
<dbReference type="PROSITE" id="PS50222">
    <property type="entry name" value="EF_HAND_2"/>
    <property type="match status" value="1"/>
</dbReference>
<evidence type="ECO:0000256" key="13">
    <source>
        <dbReference type="ARBA" id="ARBA00022837"/>
    </source>
</evidence>
<dbReference type="SMART" id="SM00385">
    <property type="entry name" value="CYCLIN"/>
    <property type="match status" value="1"/>
</dbReference>
<evidence type="ECO:0000256" key="20">
    <source>
        <dbReference type="RuleBase" id="RU000383"/>
    </source>
</evidence>
<comment type="similarity">
    <text evidence="20">Belongs to the cyclin family.</text>
</comment>
<evidence type="ECO:0000256" key="15">
    <source>
        <dbReference type="ARBA" id="ARBA00023054"/>
    </source>
</evidence>
<evidence type="ECO:0000256" key="11">
    <source>
        <dbReference type="ARBA" id="ARBA00022729"/>
    </source>
</evidence>
<evidence type="ECO:0000313" key="23">
    <source>
        <dbReference type="EMBL" id="KAJ3600930.1"/>
    </source>
</evidence>
<evidence type="ECO:0000256" key="4">
    <source>
        <dbReference type="ARBA" id="ARBA00008063"/>
    </source>
</evidence>
<dbReference type="GO" id="GO:0003677">
    <property type="term" value="F:DNA binding"/>
    <property type="evidence" value="ECO:0007669"/>
    <property type="project" value="UniProtKB-KW"/>
</dbReference>
<dbReference type="EMBL" id="JANIIK010000047">
    <property type="protein sequence ID" value="KAJ3600930.1"/>
    <property type="molecule type" value="Genomic_DNA"/>
</dbReference>
<evidence type="ECO:0000256" key="7">
    <source>
        <dbReference type="ARBA" id="ARBA00022525"/>
    </source>
</evidence>
<keyword evidence="20" id="KW-0195">Cyclin</keyword>
<protein>
    <recommendedName>
        <fullName evidence="5">Nucleobindin-1</fullName>
    </recommendedName>
</protein>
<sequence length="779" mass="90879">MADLSLWCEEVEEKEEVVQEDQCEEETEETTEETTEDRTQPQAWGQTAGPWQVRASWDPAASGQRVIQRLLQVEERYTPSALYIALAQRDPERREELAKWALEAVFPLSVSLMDRYLSVSLALPVSPYCLVAACVLVASKLSECDNVSADTLCAAAEYSFQASNLREMERVLLGALRWDTASVTPQDFLPLLLAPVGACNGSPAQLAALGELLAGLCQTDTIVLQCYSEMIEHALRQRLRTGQQEEGPDTGLYYDRYLREVIEVLETDPHFREKLQSANTEDIKNGRLSKELDLVGHHVRTRLDELKRQEMSRLRMLLKAKLDSTNTQSLQIDHASMLKQFEHLDPHNQNTFEAKDLELLISTATKDLENYDAERHAEFKRYEMLKEHERREYLRGLDQEKREQEEKRMQDLKDKHRQHPKVNVPGSVAQLREVWEETDGLDPHEFNPKTFFNLHDTNGDGLLDEQELEALFTKELEKVYNPKNEEDDMTEMEEERLRMREHVMKNVDANKDRLVTMEEFLRSTEKREFNNPREWETLDDTKPVYTEAELLRFEAELRDKEEELKRRAETLRQEQDLLHERGKALEAQRREYQQAVLEMSQRQNEQPAEQPEDPKKKQQEQPEPPTGPHGELQFQQEINKLEDQGPGQIAIIDGKMNSQVYQDILQENLRPSVHQLTPQDNDPKHRSKSTTAWLQQKKIRLLEWPSPSPDLNPIEMLWHDLKRAIHTRHPKNIAELKQFCKEEWSKIPPDRCAGWHYVILFQRKRRICEPCVGTAFWGR</sequence>
<reference evidence="23" key="1">
    <citation type="submission" date="2022-07" db="EMBL/GenBank/DDBJ databases">
        <title>Chromosome-level genome of Muraenolepis orangiensis.</title>
        <authorList>
            <person name="Kim J."/>
        </authorList>
    </citation>
    <scope>NUCLEOTIDE SEQUENCE</scope>
    <source>
        <strain evidence="23">KU_S4_2022</strain>
        <tissue evidence="23">Muscle</tissue>
    </source>
</reference>
<dbReference type="GO" id="GO:0070062">
    <property type="term" value="C:extracellular exosome"/>
    <property type="evidence" value="ECO:0007669"/>
    <property type="project" value="TreeGrafter"/>
</dbReference>
<dbReference type="InterPro" id="IPR006671">
    <property type="entry name" value="Cyclin_N"/>
</dbReference>
<dbReference type="Gene3D" id="1.10.472.10">
    <property type="entry name" value="Cyclin-like"/>
    <property type="match status" value="2"/>
</dbReference>
<feature type="compositionally biased region" description="Basic and acidic residues" evidence="21">
    <location>
        <begin position="397"/>
        <end position="414"/>
    </location>
</feature>
<feature type="domain" description="EF-hand" evidence="22">
    <location>
        <begin position="443"/>
        <end position="478"/>
    </location>
</feature>
<dbReference type="InterPro" id="IPR013763">
    <property type="entry name" value="Cyclin-like_dom"/>
</dbReference>
<keyword evidence="6" id="KW-0963">Cytoplasm</keyword>
<evidence type="ECO:0000256" key="2">
    <source>
        <dbReference type="ARBA" id="ARBA00004496"/>
    </source>
</evidence>
<comment type="caution">
    <text evidence="23">The sequence shown here is derived from an EMBL/GenBank/DDBJ whole genome shotgun (WGS) entry which is preliminary data.</text>
</comment>
<evidence type="ECO:0000256" key="9">
    <source>
        <dbReference type="ARBA" id="ARBA00022658"/>
    </source>
</evidence>
<feature type="region of interest" description="Disordered" evidence="21">
    <location>
        <begin position="598"/>
        <end position="631"/>
    </location>
</feature>
<dbReference type="InterPro" id="IPR038717">
    <property type="entry name" value="Tc1-like_DDE_dom"/>
</dbReference>
<evidence type="ECO:0000256" key="5">
    <source>
        <dbReference type="ARBA" id="ARBA00020408"/>
    </source>
</evidence>
<evidence type="ECO:0000256" key="8">
    <source>
        <dbReference type="ARBA" id="ARBA00022553"/>
    </source>
</evidence>
<evidence type="ECO:0000256" key="19">
    <source>
        <dbReference type="ARBA" id="ARBA00046684"/>
    </source>
</evidence>
<keyword evidence="10" id="KW-0479">Metal-binding</keyword>
<evidence type="ECO:0000313" key="24">
    <source>
        <dbReference type="Proteomes" id="UP001148018"/>
    </source>
</evidence>
<dbReference type="InterPro" id="IPR036397">
    <property type="entry name" value="RNaseH_sf"/>
</dbReference>
<comment type="similarity">
    <text evidence="4">Belongs to the nucleobindin family.</text>
</comment>
<gene>
    <name evidence="23" type="ORF">NHX12_031903</name>
</gene>
<dbReference type="SUPFAM" id="SSF47473">
    <property type="entry name" value="EF-hand"/>
    <property type="match status" value="1"/>
</dbReference>
<feature type="region of interest" description="Disordered" evidence="21">
    <location>
        <begin position="397"/>
        <end position="421"/>
    </location>
</feature>
<dbReference type="Proteomes" id="UP001148018">
    <property type="component" value="Unassembled WGS sequence"/>
</dbReference>
<dbReference type="InterPro" id="IPR057576">
    <property type="entry name" value="NUCB1_N"/>
</dbReference>
<keyword evidence="16" id="KW-0238">DNA-binding</keyword>
<keyword evidence="24" id="KW-1185">Reference proteome</keyword>